<accession>A0A5B0EAM5</accession>
<feature type="domain" description="SH3b" evidence="1">
    <location>
        <begin position="66"/>
        <end position="129"/>
    </location>
</feature>
<dbReference type="PANTHER" id="PTHR34408">
    <property type="entry name" value="FAMILY PROTEIN, PUTATIVE-RELATED"/>
    <property type="match status" value="1"/>
</dbReference>
<dbReference type="OrthoDB" id="5496837at2"/>
<protein>
    <submittedName>
        <fullName evidence="2">SH3 domain-containing protein</fullName>
    </submittedName>
</protein>
<feature type="domain" description="SH3b" evidence="1">
    <location>
        <begin position="132"/>
        <end position="199"/>
    </location>
</feature>
<name>A0A5B0EAM5_9MICC</name>
<dbReference type="SMART" id="SM00287">
    <property type="entry name" value="SH3b"/>
    <property type="match status" value="2"/>
</dbReference>
<organism evidence="2 3">
    <name type="scientific">Paeniglutamicibacter gangotriensis</name>
    <dbReference type="NCBI Taxonomy" id="254787"/>
    <lineage>
        <taxon>Bacteria</taxon>
        <taxon>Bacillati</taxon>
        <taxon>Actinomycetota</taxon>
        <taxon>Actinomycetes</taxon>
        <taxon>Micrococcales</taxon>
        <taxon>Micrococcaceae</taxon>
        <taxon>Paeniglutamicibacter</taxon>
    </lineage>
</organism>
<dbReference type="Pfam" id="PF08239">
    <property type="entry name" value="SH3_3"/>
    <property type="match status" value="2"/>
</dbReference>
<evidence type="ECO:0000313" key="2">
    <source>
        <dbReference type="EMBL" id="KAA0975215.1"/>
    </source>
</evidence>
<reference evidence="2 3" key="1">
    <citation type="submission" date="2019-07" db="EMBL/GenBank/DDBJ databases">
        <title>Analysis of the biochemical properties, biological activity and biotechnological potential of siderophores and biosurfactants produced by Antarctic psychrotolerant bacteria.</title>
        <authorList>
            <person name="Styczynski M."/>
            <person name="Krucon T."/>
            <person name="Decewicz P."/>
            <person name="Dziewit L."/>
        </authorList>
    </citation>
    <scope>NUCLEOTIDE SEQUENCE [LARGE SCALE GENOMIC DNA]</scope>
    <source>
        <strain evidence="2 3">ANT_H27</strain>
    </source>
</reference>
<dbReference type="Pfam" id="PF02557">
    <property type="entry name" value="VanY"/>
    <property type="match status" value="1"/>
</dbReference>
<dbReference type="InterPro" id="IPR052354">
    <property type="entry name" value="Cell_Wall_Dynamics_Protein"/>
</dbReference>
<dbReference type="PROSITE" id="PS51781">
    <property type="entry name" value="SH3B"/>
    <property type="match status" value="2"/>
</dbReference>
<dbReference type="Gene3D" id="3.30.1380.10">
    <property type="match status" value="1"/>
</dbReference>
<comment type="caution">
    <text evidence="2">The sequence shown here is derived from an EMBL/GenBank/DDBJ whole genome shotgun (WGS) entry which is preliminary data.</text>
</comment>
<evidence type="ECO:0000313" key="3">
    <source>
        <dbReference type="Proteomes" id="UP000323856"/>
    </source>
</evidence>
<dbReference type="EMBL" id="VOBL01000016">
    <property type="protein sequence ID" value="KAA0975215.1"/>
    <property type="molecule type" value="Genomic_DNA"/>
</dbReference>
<dbReference type="InterPro" id="IPR009045">
    <property type="entry name" value="Zn_M74/Hedgehog-like"/>
</dbReference>
<dbReference type="GO" id="GO:0008233">
    <property type="term" value="F:peptidase activity"/>
    <property type="evidence" value="ECO:0007669"/>
    <property type="project" value="InterPro"/>
</dbReference>
<dbReference type="InterPro" id="IPR003646">
    <property type="entry name" value="SH3-like_bac-type"/>
</dbReference>
<dbReference type="GO" id="GO:0006508">
    <property type="term" value="P:proteolysis"/>
    <property type="evidence" value="ECO:0007669"/>
    <property type="project" value="InterPro"/>
</dbReference>
<dbReference type="PANTHER" id="PTHR34408:SF1">
    <property type="entry name" value="GLYCOSYL HYDROLASE FAMILY 19 DOMAIN-CONTAINING PROTEIN HI_1415"/>
    <property type="match status" value="1"/>
</dbReference>
<dbReference type="SUPFAM" id="SSF55166">
    <property type="entry name" value="Hedgehog/DD-peptidase"/>
    <property type="match status" value="1"/>
</dbReference>
<dbReference type="AlphaFoldDB" id="A0A5B0EAM5"/>
<proteinExistence type="predicted"/>
<dbReference type="Proteomes" id="UP000323856">
    <property type="component" value="Unassembled WGS sequence"/>
</dbReference>
<evidence type="ECO:0000259" key="1">
    <source>
        <dbReference type="PROSITE" id="PS51781"/>
    </source>
</evidence>
<gene>
    <name evidence="2" type="ORF">FQ154_14540</name>
</gene>
<dbReference type="Gene3D" id="2.30.30.40">
    <property type="entry name" value="SH3 Domains"/>
    <property type="match status" value="2"/>
</dbReference>
<dbReference type="CDD" id="cd14814">
    <property type="entry name" value="Peptidase_M15"/>
    <property type="match status" value="1"/>
</dbReference>
<dbReference type="InterPro" id="IPR003709">
    <property type="entry name" value="VanY-like_core_dom"/>
</dbReference>
<dbReference type="RefSeq" id="WP_149620280.1">
    <property type="nucleotide sequence ID" value="NZ_VOBL01000016.1"/>
</dbReference>
<sequence>MQDEHRRTHSWGIKRRGAAWVLGAVLVVSTLAPAQAMEAPRPVGNAVLAPGGITSTLVPSSKVQSAKAKSVKTTANLNLRSKPSTVGKKLVVIPKGTTLVVSSSKSGWSQLRYAGKNGWASNTYLRAVTAAPKSLMRGDLGKTSAALRLRTKPNTTSKSLATVPKHGIYTVKGISRGYAQITRRGKTGWVQSKYLKIVAKKPGREIYSDKKYTTNRAGLTDRYWTKVSGEDLYESVKGKIRVGDIPRNSVVYRDKKSEKTAGSVKGWVFVRTQGMTGWMKTSQLARKSSASTNPGKHRAKTLKAQPNGKIQEKMLVAIGWDKEKTLIAAPALRDLTRLNTAFKKKFGRNMDIDLAYRTRATQDYYWGELGPYIAARPGTSNHGWGTAIDTPETYNYSFRGKYYKWLKTHSKKFNWVHRKNLEEGSPYAEAWHFEYVGK</sequence>